<organism evidence="1 2">
    <name type="scientific">Hypothenemus hampei</name>
    <name type="common">Coffee berry borer</name>
    <dbReference type="NCBI Taxonomy" id="57062"/>
    <lineage>
        <taxon>Eukaryota</taxon>
        <taxon>Metazoa</taxon>
        <taxon>Ecdysozoa</taxon>
        <taxon>Arthropoda</taxon>
        <taxon>Hexapoda</taxon>
        <taxon>Insecta</taxon>
        <taxon>Pterygota</taxon>
        <taxon>Neoptera</taxon>
        <taxon>Endopterygota</taxon>
        <taxon>Coleoptera</taxon>
        <taxon>Polyphaga</taxon>
        <taxon>Cucujiformia</taxon>
        <taxon>Curculionidae</taxon>
        <taxon>Scolytinae</taxon>
        <taxon>Hypothenemus</taxon>
    </lineage>
</organism>
<gene>
    <name evidence="1" type="ORF">ABEB36_003250</name>
</gene>
<dbReference type="Gene3D" id="1.10.10.60">
    <property type="entry name" value="Homeodomain-like"/>
    <property type="match status" value="1"/>
</dbReference>
<sequence length="115" mass="12506">MPRGSYLNDIEKGNILALHGEGFSIKGIAKDNGKQQEKENFKSAPRVCPAGAAAAAIAGGRVGLHEPRQRRRFPHFESPSVPCEPSLGKYLPRSPLLLASSFYSSQTVGVFVRRE</sequence>
<dbReference type="AlphaFoldDB" id="A0ABD1F8K1"/>
<evidence type="ECO:0000313" key="1">
    <source>
        <dbReference type="EMBL" id="KAL1513912.1"/>
    </source>
</evidence>
<dbReference type="EMBL" id="JBDJPC010000002">
    <property type="protein sequence ID" value="KAL1513912.1"/>
    <property type="molecule type" value="Genomic_DNA"/>
</dbReference>
<keyword evidence="2" id="KW-1185">Reference proteome</keyword>
<evidence type="ECO:0000313" key="2">
    <source>
        <dbReference type="Proteomes" id="UP001566132"/>
    </source>
</evidence>
<accession>A0ABD1F8K1</accession>
<name>A0ABD1F8K1_HYPHA</name>
<reference evidence="1 2" key="1">
    <citation type="submission" date="2024-05" db="EMBL/GenBank/DDBJ databases">
        <title>Genetic variation in Jamaican populations of the coffee berry borer (Hypothenemus hampei).</title>
        <authorList>
            <person name="Errbii M."/>
            <person name="Myrie A."/>
        </authorList>
    </citation>
    <scope>NUCLEOTIDE SEQUENCE [LARGE SCALE GENOMIC DNA]</scope>
    <source>
        <strain evidence="1">JA-Hopewell-2020-01-JO</strain>
        <tissue evidence="1">Whole body</tissue>
    </source>
</reference>
<comment type="caution">
    <text evidence="1">The sequence shown here is derived from an EMBL/GenBank/DDBJ whole genome shotgun (WGS) entry which is preliminary data.</text>
</comment>
<dbReference type="Proteomes" id="UP001566132">
    <property type="component" value="Unassembled WGS sequence"/>
</dbReference>
<protein>
    <submittedName>
        <fullName evidence="1">Uncharacterized protein</fullName>
    </submittedName>
</protein>
<proteinExistence type="predicted"/>